<gene>
    <name evidence="7 9 10" type="ORF">SRAE_2000217800</name>
</gene>
<protein>
    <submittedName>
        <fullName evidence="7 9">Ribosomal protein L27/L41, mitochondrial family-containing protein</fullName>
    </submittedName>
</protein>
<dbReference type="WormBase" id="SRAE_2000217800">
    <property type="protein sequence ID" value="SRP03018"/>
    <property type="gene ID" value="WBGene00262387"/>
</dbReference>
<comment type="subcellular location">
    <subcellularLocation>
        <location evidence="1">Mitochondrion</location>
    </subcellularLocation>
</comment>
<dbReference type="PANTHER" id="PTHR21338:SF0">
    <property type="entry name" value="LARGE RIBOSOMAL SUBUNIT PROTEIN ML41"/>
    <property type="match status" value="1"/>
</dbReference>
<evidence type="ECO:0000256" key="2">
    <source>
        <dbReference type="ARBA" id="ARBA00010152"/>
    </source>
</evidence>
<dbReference type="GO" id="GO:0005762">
    <property type="term" value="C:mitochondrial large ribosomal subunit"/>
    <property type="evidence" value="ECO:0007669"/>
    <property type="project" value="InterPro"/>
</dbReference>
<dbReference type="OrthoDB" id="408933at2759"/>
<dbReference type="OMA" id="APWPFVK"/>
<keyword evidence="4 7" id="KW-0689">Ribosomal protein</keyword>
<dbReference type="Pfam" id="PF09809">
    <property type="entry name" value="MRP-L27"/>
    <property type="match status" value="1"/>
</dbReference>
<evidence type="ECO:0000256" key="6">
    <source>
        <dbReference type="ARBA" id="ARBA00023274"/>
    </source>
</evidence>
<comment type="similarity">
    <text evidence="2">Belongs to the mitochondrion-specific ribosomal protein mL41 family.</text>
</comment>
<evidence type="ECO:0000256" key="3">
    <source>
        <dbReference type="ARBA" id="ARBA00022946"/>
    </source>
</evidence>
<dbReference type="WBParaSite" id="SRAE_2000217800.1">
    <property type="protein sequence ID" value="SRAE_2000217800.1"/>
    <property type="gene ID" value="WBGene00262387"/>
</dbReference>
<dbReference type="GO" id="GO:0006412">
    <property type="term" value="P:translation"/>
    <property type="evidence" value="ECO:0007669"/>
    <property type="project" value="TreeGrafter"/>
</dbReference>
<name>A0A090LCJ1_STRRB</name>
<dbReference type="GO" id="GO:0003735">
    <property type="term" value="F:structural constituent of ribosome"/>
    <property type="evidence" value="ECO:0007669"/>
    <property type="project" value="InterPro"/>
</dbReference>
<dbReference type="AlphaFoldDB" id="A0A090LCJ1"/>
<dbReference type="PANTHER" id="PTHR21338">
    <property type="entry name" value="MITOCHONDRIAL RIBOSOMAL PROTEIN L41"/>
    <property type="match status" value="1"/>
</dbReference>
<keyword evidence="6" id="KW-0687">Ribonucleoprotein</keyword>
<reference evidence="7 8" key="1">
    <citation type="submission" date="2014-09" db="EMBL/GenBank/DDBJ databases">
        <authorList>
            <person name="Martin A.A."/>
        </authorList>
    </citation>
    <scope>NUCLEOTIDE SEQUENCE</scope>
    <source>
        <strain evidence="8">ED321</strain>
        <strain evidence="7">ED321 Heterogonic</strain>
    </source>
</reference>
<proteinExistence type="inferred from homology"/>
<keyword evidence="3" id="KW-0809">Transit peptide</keyword>
<dbReference type="RefSeq" id="XP_024506716.1">
    <property type="nucleotide sequence ID" value="XM_024653217.1"/>
</dbReference>
<dbReference type="EMBL" id="LN609529">
    <property type="protein sequence ID" value="CEF67516.1"/>
    <property type="molecule type" value="Genomic_DNA"/>
</dbReference>
<evidence type="ECO:0000313" key="8">
    <source>
        <dbReference type="Proteomes" id="UP000035682"/>
    </source>
</evidence>
<evidence type="ECO:0000256" key="5">
    <source>
        <dbReference type="ARBA" id="ARBA00023128"/>
    </source>
</evidence>
<evidence type="ECO:0000313" key="9">
    <source>
        <dbReference type="WBParaSite" id="SRAE_2000217800.1"/>
    </source>
</evidence>
<sequence>MASLVPYISKRGVRSLNSFYFKAPYFFFKKGSKGQRKIGPVYEEKKDWPGQKREFPELSPKFMKLNPEELHNYTGVQPVGYHDEKTGKFVIVKEMVPELVVPDLSKFKLKPYVSYRTDTEIEKRKKSFLDKVKKLGSVELADMKSNEDERWPPPPMKPKTLFDLFYADTIKKDFLSRKTESKDLNK</sequence>
<keyword evidence="5" id="KW-0496">Mitochondrion</keyword>
<dbReference type="GeneID" id="36379881"/>
<organism evidence="7">
    <name type="scientific">Strongyloides ratti</name>
    <name type="common">Parasitic roundworm</name>
    <dbReference type="NCBI Taxonomy" id="34506"/>
    <lineage>
        <taxon>Eukaryota</taxon>
        <taxon>Metazoa</taxon>
        <taxon>Ecdysozoa</taxon>
        <taxon>Nematoda</taxon>
        <taxon>Chromadorea</taxon>
        <taxon>Rhabditida</taxon>
        <taxon>Tylenchina</taxon>
        <taxon>Panagrolaimomorpha</taxon>
        <taxon>Strongyloidoidea</taxon>
        <taxon>Strongyloididae</taxon>
        <taxon>Strongyloides</taxon>
    </lineage>
</organism>
<keyword evidence="8" id="KW-1185">Reference proteome</keyword>
<evidence type="ECO:0000256" key="1">
    <source>
        <dbReference type="ARBA" id="ARBA00004173"/>
    </source>
</evidence>
<dbReference type="STRING" id="34506.A0A090LCJ1"/>
<evidence type="ECO:0000313" key="10">
    <source>
        <dbReference type="WormBase" id="SRAE_2000217800"/>
    </source>
</evidence>
<dbReference type="CTD" id="36379881"/>
<dbReference type="Proteomes" id="UP000035682">
    <property type="component" value="Unplaced"/>
</dbReference>
<dbReference type="eggNOG" id="KOG4756">
    <property type="taxonomic scope" value="Eukaryota"/>
</dbReference>
<reference evidence="9" key="2">
    <citation type="submission" date="2020-12" db="UniProtKB">
        <authorList>
            <consortium name="WormBaseParasite"/>
        </authorList>
    </citation>
    <scope>IDENTIFICATION</scope>
</reference>
<dbReference type="InterPro" id="IPR019189">
    <property type="entry name" value="Ribosomal_mL41"/>
</dbReference>
<evidence type="ECO:0000256" key="4">
    <source>
        <dbReference type="ARBA" id="ARBA00022980"/>
    </source>
</evidence>
<evidence type="ECO:0000313" key="7">
    <source>
        <dbReference type="EMBL" id="CEF67516.1"/>
    </source>
</evidence>
<accession>A0A090LCJ1</accession>